<dbReference type="Pfam" id="PF03061">
    <property type="entry name" value="4HBT"/>
    <property type="match status" value="1"/>
</dbReference>
<evidence type="ECO:0000259" key="3">
    <source>
        <dbReference type="Pfam" id="PF03061"/>
    </source>
</evidence>
<reference evidence="4 5" key="1">
    <citation type="journal article" date="2015" name="Stand. Genomic Sci.">
        <title>Genomic Encyclopedia of Bacterial and Archaeal Type Strains, Phase III: the genomes of soil and plant-associated and newly described type strains.</title>
        <authorList>
            <person name="Whitman W.B."/>
            <person name="Woyke T."/>
            <person name="Klenk H.P."/>
            <person name="Zhou Y."/>
            <person name="Lilburn T.G."/>
            <person name="Beck B.J."/>
            <person name="De Vos P."/>
            <person name="Vandamme P."/>
            <person name="Eisen J.A."/>
            <person name="Garrity G."/>
            <person name="Hugenholtz P."/>
            <person name="Kyrpides N.C."/>
        </authorList>
    </citation>
    <scope>NUCLEOTIDE SEQUENCE [LARGE SCALE GENOMIC DNA]</scope>
    <source>
        <strain evidence="4 5">CGMCC 1.7748</strain>
    </source>
</reference>
<evidence type="ECO:0000313" key="4">
    <source>
        <dbReference type="EMBL" id="TWH93648.1"/>
    </source>
</evidence>
<comment type="caution">
    <text evidence="4">The sequence shown here is derived from an EMBL/GenBank/DDBJ whole genome shotgun (WGS) entry which is preliminary data.</text>
</comment>
<feature type="domain" description="Thioesterase" evidence="3">
    <location>
        <begin position="55"/>
        <end position="123"/>
    </location>
</feature>
<dbReference type="Proteomes" id="UP000316624">
    <property type="component" value="Unassembled WGS sequence"/>
</dbReference>
<accession>A0A562KDZ4</accession>
<evidence type="ECO:0000313" key="5">
    <source>
        <dbReference type="Proteomes" id="UP000316624"/>
    </source>
</evidence>
<dbReference type="CDD" id="cd03443">
    <property type="entry name" value="PaaI_thioesterase"/>
    <property type="match status" value="1"/>
</dbReference>
<dbReference type="InterPro" id="IPR029069">
    <property type="entry name" value="HotDog_dom_sf"/>
</dbReference>
<keyword evidence="2" id="KW-0378">Hydrolase</keyword>
<dbReference type="Gene3D" id="3.10.129.10">
    <property type="entry name" value="Hotdog Thioesterase"/>
    <property type="match status" value="1"/>
</dbReference>
<name>A0A562KDZ4_SPHWJ</name>
<dbReference type="PANTHER" id="PTHR21660">
    <property type="entry name" value="THIOESTERASE SUPERFAMILY MEMBER-RELATED"/>
    <property type="match status" value="1"/>
</dbReference>
<evidence type="ECO:0000256" key="1">
    <source>
        <dbReference type="ARBA" id="ARBA00008324"/>
    </source>
</evidence>
<comment type="similarity">
    <text evidence="1">Belongs to the thioesterase PaaI family.</text>
</comment>
<protein>
    <submittedName>
        <fullName evidence="4">Acyl-coenzyme A thioesterase PaaI-like protein</fullName>
    </submittedName>
</protein>
<dbReference type="InterPro" id="IPR006683">
    <property type="entry name" value="Thioestr_dom"/>
</dbReference>
<dbReference type="AlphaFoldDB" id="A0A562KDZ4"/>
<dbReference type="InterPro" id="IPR039298">
    <property type="entry name" value="ACOT13"/>
</dbReference>
<gene>
    <name evidence="4" type="ORF">IQ35_01857</name>
</gene>
<dbReference type="PANTHER" id="PTHR21660:SF1">
    <property type="entry name" value="ACYL-COENZYME A THIOESTERASE 13"/>
    <property type="match status" value="1"/>
</dbReference>
<dbReference type="EMBL" id="VLKK01000006">
    <property type="protein sequence ID" value="TWH93648.1"/>
    <property type="molecule type" value="Genomic_DNA"/>
</dbReference>
<evidence type="ECO:0000256" key="2">
    <source>
        <dbReference type="ARBA" id="ARBA00022801"/>
    </source>
</evidence>
<dbReference type="SUPFAM" id="SSF54637">
    <property type="entry name" value="Thioesterase/thiol ester dehydrase-isomerase"/>
    <property type="match status" value="1"/>
</dbReference>
<keyword evidence="5" id="KW-1185">Reference proteome</keyword>
<organism evidence="4 5">
    <name type="scientific">Sphingobium wenxiniae (strain DSM 21828 / CGMCC 1.7748 / JZ-1)</name>
    <dbReference type="NCBI Taxonomy" id="595605"/>
    <lineage>
        <taxon>Bacteria</taxon>
        <taxon>Pseudomonadati</taxon>
        <taxon>Pseudomonadota</taxon>
        <taxon>Alphaproteobacteria</taxon>
        <taxon>Sphingomonadales</taxon>
        <taxon>Sphingomonadaceae</taxon>
        <taxon>Sphingobium</taxon>
    </lineage>
</organism>
<dbReference type="RefSeq" id="WP_021245973.1">
    <property type="nucleotide sequence ID" value="NZ_JACIIY010000004.1"/>
</dbReference>
<sequence length="140" mass="14947">MADDTIPEGYIYKPSPSAFINHMGKVYSRRSQNADGEEVVSAAIRIEEHHVNSWGLAHGSLIAGMAEIGCAGTAYVEGGPPVVAVEISTQFIAAPKLGELMEVHGWTSKRTRSLVFTQCRGESNGKLVFTATSIQKVVGA</sequence>
<dbReference type="GO" id="GO:0047617">
    <property type="term" value="F:fatty acyl-CoA hydrolase activity"/>
    <property type="evidence" value="ECO:0007669"/>
    <property type="project" value="InterPro"/>
</dbReference>
<proteinExistence type="inferred from homology"/>